<evidence type="ECO:0000313" key="3">
    <source>
        <dbReference type="EMBL" id="RNE96585.1"/>
    </source>
</evidence>
<dbReference type="RefSeq" id="XP_029233741.1">
    <property type="nucleotide sequence ID" value="XM_029386417.1"/>
</dbReference>
<feature type="chain" id="PRO_5019218471" evidence="2">
    <location>
        <begin position="30"/>
        <end position="256"/>
    </location>
</feature>
<gene>
    <name evidence="3" type="ORF">TraAM80_09751</name>
</gene>
<dbReference type="OMA" id="ETVCIVA"/>
<accession>A0A422MTL5</accession>
<evidence type="ECO:0000313" key="4">
    <source>
        <dbReference type="Proteomes" id="UP000283634"/>
    </source>
</evidence>
<dbReference type="OrthoDB" id="10395204at2759"/>
<comment type="caution">
    <text evidence="3">The sequence shown here is derived from an EMBL/GenBank/DDBJ whole genome shotgun (WGS) entry which is preliminary data.</text>
</comment>
<proteinExistence type="predicted"/>
<evidence type="ECO:0000256" key="1">
    <source>
        <dbReference type="SAM" id="MobiDB-lite"/>
    </source>
</evidence>
<dbReference type="EMBL" id="MKGL01000668">
    <property type="protein sequence ID" value="RNE96585.1"/>
    <property type="molecule type" value="Genomic_DNA"/>
</dbReference>
<dbReference type="VEuPathDB" id="TriTrypDB:TRSC58_06394"/>
<name>A0A422MTL5_TRYRA</name>
<keyword evidence="2" id="KW-0732">Signal</keyword>
<evidence type="ECO:0000256" key="2">
    <source>
        <dbReference type="SAM" id="SignalP"/>
    </source>
</evidence>
<organism evidence="3 4">
    <name type="scientific">Trypanosoma rangeli</name>
    <dbReference type="NCBI Taxonomy" id="5698"/>
    <lineage>
        <taxon>Eukaryota</taxon>
        <taxon>Discoba</taxon>
        <taxon>Euglenozoa</taxon>
        <taxon>Kinetoplastea</taxon>
        <taxon>Metakinetoplastina</taxon>
        <taxon>Trypanosomatida</taxon>
        <taxon>Trypanosomatidae</taxon>
        <taxon>Trypanosoma</taxon>
        <taxon>Herpetosoma</taxon>
    </lineage>
</organism>
<dbReference type="GeneID" id="40333684"/>
<feature type="region of interest" description="Disordered" evidence="1">
    <location>
        <begin position="165"/>
        <end position="209"/>
    </location>
</feature>
<keyword evidence="4" id="KW-1185">Reference proteome</keyword>
<protein>
    <submittedName>
        <fullName evidence="3">Mucin-like glycoprotein</fullName>
    </submittedName>
</protein>
<feature type="signal peptide" evidence="2">
    <location>
        <begin position="1"/>
        <end position="29"/>
    </location>
</feature>
<reference evidence="3 4" key="1">
    <citation type="journal article" date="2018" name="BMC Genomics">
        <title>Genomic comparison of Trypanosoma conorhini and Trypanosoma rangeli to Trypanosoma cruzi strains of high and low virulence.</title>
        <authorList>
            <person name="Bradwell K.R."/>
            <person name="Koparde V.N."/>
            <person name="Matveyev A.V."/>
            <person name="Serrano M.G."/>
            <person name="Alves J.M."/>
            <person name="Parikh H."/>
            <person name="Huang B."/>
            <person name="Lee V."/>
            <person name="Espinosa-Alvarez O."/>
            <person name="Ortiz P.A."/>
            <person name="Costa-Martins A.G."/>
            <person name="Teixeira M.M."/>
            <person name="Buck G.A."/>
        </authorList>
    </citation>
    <scope>NUCLEOTIDE SEQUENCE [LARGE SCALE GENOMIC DNA]</scope>
    <source>
        <strain evidence="3 4">AM80</strain>
    </source>
</reference>
<dbReference type="Proteomes" id="UP000283634">
    <property type="component" value="Unassembled WGS sequence"/>
</dbReference>
<dbReference type="AlphaFoldDB" id="A0A422MTL5"/>
<sequence length="256" mass="26008">MTMATVRRRAVWALAVLALLCGSCCLVCGAATAAAEQPSVGCNVKLPVEVACGRVSGNNLKLRVRGGVAWVVCALDDEDRAALRNTSHVLAAWKEAGHAVVGSEAKLCGATGDHNETVCIVAEFIYASHSCATSCEGKAEETVAFTMNLADDEGSDLHKRLREATGAAGAETPNGESRSVSGETGVCPLTTPHEGANGRDGAPAAGTGSAASATATVAGKHASNKTDSSYTTTTFLPTPLLLPLLVAAVACAAGRW</sequence>